<reference evidence="2 3" key="1">
    <citation type="journal article" date="2018" name="Sci. Rep.">
        <title>Comparative analysis of the Pocillopora damicornis genome highlights role of immune system in coral evolution.</title>
        <authorList>
            <person name="Cunning R."/>
            <person name="Bay R.A."/>
            <person name="Gillette P."/>
            <person name="Baker A.C."/>
            <person name="Traylor-Knowles N."/>
        </authorList>
    </citation>
    <scope>NUCLEOTIDE SEQUENCE [LARGE SCALE GENOMIC DNA]</scope>
    <source>
        <strain evidence="2">RSMAS</strain>
        <tissue evidence="2">Whole animal</tissue>
    </source>
</reference>
<dbReference type="Proteomes" id="UP000275408">
    <property type="component" value="Unassembled WGS sequence"/>
</dbReference>
<dbReference type="PANTHER" id="PTHR46987:SF7">
    <property type="entry name" value="TNFR-CYS DOMAIN-CONTAINING PROTEIN"/>
    <property type="match status" value="1"/>
</dbReference>
<dbReference type="OrthoDB" id="5959912at2759"/>
<keyword evidence="3" id="KW-1185">Reference proteome</keyword>
<organism evidence="2 3">
    <name type="scientific">Pocillopora damicornis</name>
    <name type="common">Cauliflower coral</name>
    <name type="synonym">Millepora damicornis</name>
    <dbReference type="NCBI Taxonomy" id="46731"/>
    <lineage>
        <taxon>Eukaryota</taxon>
        <taxon>Metazoa</taxon>
        <taxon>Cnidaria</taxon>
        <taxon>Anthozoa</taxon>
        <taxon>Hexacorallia</taxon>
        <taxon>Scleractinia</taxon>
        <taxon>Astrocoeniina</taxon>
        <taxon>Pocilloporidae</taxon>
        <taxon>Pocillopora</taxon>
    </lineage>
</organism>
<evidence type="ECO:0000256" key="1">
    <source>
        <dbReference type="SAM" id="SignalP"/>
    </source>
</evidence>
<dbReference type="InterPro" id="IPR009030">
    <property type="entry name" value="Growth_fac_rcpt_cys_sf"/>
</dbReference>
<protein>
    <recommendedName>
        <fullName evidence="4">R-spondin Fu-CRD domain-containing protein</fullName>
    </recommendedName>
</protein>
<evidence type="ECO:0000313" key="3">
    <source>
        <dbReference type="Proteomes" id="UP000275408"/>
    </source>
</evidence>
<accession>A0A3M6TQ25</accession>
<dbReference type="PANTHER" id="PTHR46987">
    <property type="entry name" value="NEUROHYPOPHYSIAL HORMONES, N-TERMINAL DOMAIN CONTAINING PROTEIN"/>
    <property type="match status" value="1"/>
</dbReference>
<feature type="chain" id="PRO_5017979755" description="R-spondin Fu-CRD domain-containing protein" evidence="1">
    <location>
        <begin position="26"/>
        <end position="408"/>
    </location>
</feature>
<dbReference type="InterPro" id="IPR006212">
    <property type="entry name" value="Furin_repeat"/>
</dbReference>
<evidence type="ECO:0000313" key="2">
    <source>
        <dbReference type="EMBL" id="RMX43513.1"/>
    </source>
</evidence>
<sequence length="408" mass="46660">MLLFQITILFFVAGLTCLRHPVVYGKEDLETSLEKADPPKHREKRWLWGGCGFIPGCEKCSDGLICNKCRPIFTPVEYERNKKKIIRCSRSCPPGYNVTSTREYPKICVRTQFGCSARHCEDCEPHNPVSCVNCTQGYYSVQKRVMGNVKCVKQCPDGFTPNLNTDGKMICKDTQSKCQSFVPKCATCLDSVRCRKCRSDLHVFFNKTGMACIQNCPRGFVSADSHYFGKYCKRPLVECRSISNCERCPDKINCRRCKPKFYKLKTNPLSHAKCVSSCPAGFKRKGRRCQRIREDGCYGEYCLTCKDGWYRVNYNKRHCQRKCPKGFYILGEKQKFCLRCLARCEECMNGFDCGKCDPGTFKLVQGLHTSCVTSCPFGYASHGNVKTGRVCTFKRFVCQRSLWQRVPS</sequence>
<comment type="caution">
    <text evidence="2">The sequence shown here is derived from an EMBL/GenBank/DDBJ whole genome shotgun (WGS) entry which is preliminary data.</text>
</comment>
<keyword evidence="1" id="KW-0732">Signal</keyword>
<dbReference type="InterPro" id="IPR051514">
    <property type="entry name" value="R-spondin"/>
</dbReference>
<dbReference type="EMBL" id="RCHS01003197">
    <property type="protein sequence ID" value="RMX43513.1"/>
    <property type="molecule type" value="Genomic_DNA"/>
</dbReference>
<evidence type="ECO:0008006" key="4">
    <source>
        <dbReference type="Google" id="ProtNLM"/>
    </source>
</evidence>
<dbReference type="Gene3D" id="2.10.220.10">
    <property type="entry name" value="Hormone Receptor, Insulin-like Growth Factor Receptor 1, Chain A, domain 2"/>
    <property type="match status" value="3"/>
</dbReference>
<dbReference type="AlphaFoldDB" id="A0A3M6TQ25"/>
<name>A0A3M6TQ25_POCDA</name>
<dbReference type="SMART" id="SM00261">
    <property type="entry name" value="FU"/>
    <property type="match status" value="5"/>
</dbReference>
<proteinExistence type="predicted"/>
<gene>
    <name evidence="2" type="ORF">pdam_00001974</name>
</gene>
<dbReference type="STRING" id="46731.A0A3M6TQ25"/>
<feature type="signal peptide" evidence="1">
    <location>
        <begin position="1"/>
        <end position="25"/>
    </location>
</feature>
<dbReference type="SUPFAM" id="SSF57184">
    <property type="entry name" value="Growth factor receptor domain"/>
    <property type="match status" value="2"/>
</dbReference>